<dbReference type="PIRSF" id="PIRSF003161">
    <property type="entry name" value="FliG"/>
    <property type="match status" value="1"/>
</dbReference>
<keyword evidence="15" id="KW-0966">Cell projection</keyword>
<dbReference type="Pfam" id="PF14841">
    <property type="entry name" value="FliG_M"/>
    <property type="match status" value="1"/>
</dbReference>
<evidence type="ECO:0000256" key="9">
    <source>
        <dbReference type="ARBA" id="ARBA00023143"/>
    </source>
</evidence>
<dbReference type="NCBIfam" id="TIGR00207">
    <property type="entry name" value="fliG"/>
    <property type="match status" value="1"/>
</dbReference>
<dbReference type="InterPro" id="IPR000090">
    <property type="entry name" value="Flg_Motor_Flig"/>
</dbReference>
<dbReference type="GO" id="GO:0009425">
    <property type="term" value="C:bacterial-type flagellum basal body"/>
    <property type="evidence" value="ECO:0007669"/>
    <property type="project" value="UniProtKB-SubCell"/>
</dbReference>
<gene>
    <name evidence="15" type="ORF">N177_3828</name>
</gene>
<keyword evidence="15" id="KW-0969">Cilium</keyword>
<feature type="domain" description="Flagellar motor switch protein FliG middle" evidence="13">
    <location>
        <begin position="131"/>
        <end position="203"/>
    </location>
</feature>
<dbReference type="Pfam" id="PF01706">
    <property type="entry name" value="FliG_C"/>
    <property type="match status" value="1"/>
</dbReference>
<dbReference type="GO" id="GO:0071973">
    <property type="term" value="P:bacterial-type flagellum-dependent cell motility"/>
    <property type="evidence" value="ECO:0007669"/>
    <property type="project" value="InterPro"/>
</dbReference>
<dbReference type="STRING" id="631454.N177_3828"/>
<keyword evidence="11" id="KW-0997">Cell inner membrane</keyword>
<comment type="caution">
    <text evidence="15">The sequence shown here is derived from an EMBL/GenBank/DDBJ whole genome shotgun (WGS) entry which is preliminary data.</text>
</comment>
<dbReference type="RefSeq" id="WP_023433937.1">
    <property type="nucleotide sequence ID" value="NZ_AWXZ01000040.1"/>
</dbReference>
<dbReference type="PANTHER" id="PTHR30534">
    <property type="entry name" value="FLAGELLAR MOTOR SWITCH PROTEIN FLIG"/>
    <property type="match status" value="1"/>
</dbReference>
<dbReference type="Gene3D" id="1.10.220.30">
    <property type="match status" value="3"/>
</dbReference>
<dbReference type="Pfam" id="PF14842">
    <property type="entry name" value="FliG_N"/>
    <property type="match status" value="1"/>
</dbReference>
<keyword evidence="5 11" id="KW-1003">Cell membrane</keyword>
<dbReference type="AlphaFoldDB" id="V4R917"/>
<dbReference type="PATRIC" id="fig|631454.5.peg.3781"/>
<dbReference type="InterPro" id="IPR032779">
    <property type="entry name" value="FliG_M"/>
</dbReference>
<keyword evidence="16" id="KW-1185">Reference proteome</keyword>
<protein>
    <recommendedName>
        <fullName evidence="4 11">Flagellar motor switch protein FliG</fullName>
    </recommendedName>
</protein>
<comment type="subcellular location">
    <subcellularLocation>
        <location evidence="1 11">Bacterial flagellum basal body</location>
    </subcellularLocation>
    <subcellularLocation>
        <location evidence="2 11">Cell inner membrane</location>
        <topology evidence="2 11">Peripheral membrane protein</topology>
        <orientation evidence="2 11">Cytoplasmic side</orientation>
    </subcellularLocation>
</comment>
<dbReference type="InterPro" id="IPR023087">
    <property type="entry name" value="Flg_Motor_Flig_C"/>
</dbReference>
<evidence type="ECO:0000259" key="12">
    <source>
        <dbReference type="Pfam" id="PF01706"/>
    </source>
</evidence>
<keyword evidence="6 11" id="KW-0145">Chemotaxis</keyword>
<dbReference type="GO" id="GO:0003774">
    <property type="term" value="F:cytoskeletal motor activity"/>
    <property type="evidence" value="ECO:0007669"/>
    <property type="project" value="InterPro"/>
</dbReference>
<feature type="domain" description="Flagellar motor switch protein FliG N-terminal" evidence="14">
    <location>
        <begin position="20"/>
        <end position="122"/>
    </location>
</feature>
<evidence type="ECO:0000256" key="7">
    <source>
        <dbReference type="ARBA" id="ARBA00022779"/>
    </source>
</evidence>
<evidence type="ECO:0000256" key="3">
    <source>
        <dbReference type="ARBA" id="ARBA00010299"/>
    </source>
</evidence>
<evidence type="ECO:0000256" key="6">
    <source>
        <dbReference type="ARBA" id="ARBA00022500"/>
    </source>
</evidence>
<comment type="function">
    <text evidence="10 11">FliG is one of three proteins (FliG, FliN, FliM) that forms the rotor-mounted switch complex (C ring), located at the base of the basal body. This complex interacts with the CheY and CheZ chemotaxis proteins, in addition to contacting components of the motor that determine the direction of flagellar rotation.</text>
</comment>
<dbReference type="GO" id="GO:0006935">
    <property type="term" value="P:chemotaxis"/>
    <property type="evidence" value="ECO:0007669"/>
    <property type="project" value="UniProtKB-KW"/>
</dbReference>
<dbReference type="OrthoDB" id="9780302at2"/>
<dbReference type="SUPFAM" id="SSF48029">
    <property type="entry name" value="FliG"/>
    <property type="match status" value="2"/>
</dbReference>
<evidence type="ECO:0000256" key="11">
    <source>
        <dbReference type="PIRNR" id="PIRNR003161"/>
    </source>
</evidence>
<dbReference type="InterPro" id="IPR011002">
    <property type="entry name" value="FliG_a-hlx"/>
</dbReference>
<sequence length="349" mass="39336">MSQELATISTRLPAPTGSQELKGADRAAALLLALGPETGSLILKDLDEDEVRTVTIAMSKLGKVQAETIERLLAEFVLDMNKAGAVIGNDEAAERLLLQFLPEDRVQMIMEEIRGPAGRNMWEKLTKVPETVLANYLKNEYPQTIALILSKIRADHAARVLAILPPELGFEVINRMLRMESVQREIIEGLEQTLRSEFMSNIAKTQRHDPHERMAEIFNNFDRQTEARFLSTLEEHNRDSAERIKALMFTFEDLAQLDAAGIQTLLRGIERDKLAVAMKGANEKLKEFFFSNMSQRAAQMLREDMEVMGPVRLREVDEAQMAMVNLAKDLAAKGEIVIAKNNQEDELVY</sequence>
<evidence type="ECO:0000259" key="13">
    <source>
        <dbReference type="Pfam" id="PF14841"/>
    </source>
</evidence>
<keyword evidence="7 11" id="KW-0283">Flagellar rotation</keyword>
<evidence type="ECO:0000256" key="4">
    <source>
        <dbReference type="ARBA" id="ARBA00021870"/>
    </source>
</evidence>
<keyword evidence="15" id="KW-0282">Flagellum</keyword>
<reference evidence="15 16" key="1">
    <citation type="journal article" date="2014" name="Genome Announc.">
        <title>Draft Genome Sequence of Lutibaculum baratangense Strain AMV1T, Isolated from a Mud Volcano in Andamans, India.</title>
        <authorList>
            <person name="Singh A."/>
            <person name="Sreenivas A."/>
            <person name="Sathyanarayana Reddy G."/>
            <person name="Pinnaka A.K."/>
            <person name="Shivaji S."/>
        </authorList>
    </citation>
    <scope>NUCLEOTIDE SEQUENCE [LARGE SCALE GENOMIC DNA]</scope>
    <source>
        <strain evidence="15 16">AMV1</strain>
    </source>
</reference>
<evidence type="ECO:0000313" key="16">
    <source>
        <dbReference type="Proteomes" id="UP000017819"/>
    </source>
</evidence>
<keyword evidence="8 11" id="KW-0472">Membrane</keyword>
<proteinExistence type="inferred from homology"/>
<dbReference type="FunFam" id="1.10.220.30:FF:000001">
    <property type="entry name" value="Flagellar motor switch protein FliG"/>
    <property type="match status" value="1"/>
</dbReference>
<dbReference type="PRINTS" id="PR00954">
    <property type="entry name" value="FLGMOTORFLIG"/>
</dbReference>
<dbReference type="EMBL" id="AWXZ01000040">
    <property type="protein sequence ID" value="ESR22691.1"/>
    <property type="molecule type" value="Genomic_DNA"/>
</dbReference>
<evidence type="ECO:0000259" key="14">
    <source>
        <dbReference type="Pfam" id="PF14842"/>
    </source>
</evidence>
<feature type="domain" description="Flagellar motor switch protein FliG C-terminal" evidence="12">
    <location>
        <begin position="232"/>
        <end position="338"/>
    </location>
</feature>
<dbReference type="InterPro" id="IPR028263">
    <property type="entry name" value="FliG_N"/>
</dbReference>
<dbReference type="eggNOG" id="COG1536">
    <property type="taxonomic scope" value="Bacteria"/>
</dbReference>
<keyword evidence="9 11" id="KW-0975">Bacterial flagellum</keyword>
<dbReference type="Proteomes" id="UP000017819">
    <property type="component" value="Unassembled WGS sequence"/>
</dbReference>
<accession>V4R917</accession>
<evidence type="ECO:0000256" key="1">
    <source>
        <dbReference type="ARBA" id="ARBA00004117"/>
    </source>
</evidence>
<name>V4R917_9HYPH</name>
<evidence type="ECO:0000256" key="10">
    <source>
        <dbReference type="ARBA" id="ARBA00025598"/>
    </source>
</evidence>
<evidence type="ECO:0000256" key="5">
    <source>
        <dbReference type="ARBA" id="ARBA00022475"/>
    </source>
</evidence>
<evidence type="ECO:0000256" key="2">
    <source>
        <dbReference type="ARBA" id="ARBA00004515"/>
    </source>
</evidence>
<comment type="similarity">
    <text evidence="3 11">Belongs to the FliG family.</text>
</comment>
<dbReference type="GO" id="GO:0005886">
    <property type="term" value="C:plasma membrane"/>
    <property type="evidence" value="ECO:0007669"/>
    <property type="project" value="UniProtKB-SubCell"/>
</dbReference>
<dbReference type="PANTHER" id="PTHR30534:SF0">
    <property type="entry name" value="FLAGELLAR MOTOR SWITCH PROTEIN FLIG"/>
    <property type="match status" value="1"/>
</dbReference>
<evidence type="ECO:0000313" key="15">
    <source>
        <dbReference type="EMBL" id="ESR22691.1"/>
    </source>
</evidence>
<evidence type="ECO:0000256" key="8">
    <source>
        <dbReference type="ARBA" id="ARBA00023136"/>
    </source>
</evidence>
<organism evidence="15 16">
    <name type="scientific">Lutibaculum baratangense AMV1</name>
    <dbReference type="NCBI Taxonomy" id="631454"/>
    <lineage>
        <taxon>Bacteria</taxon>
        <taxon>Pseudomonadati</taxon>
        <taxon>Pseudomonadota</taxon>
        <taxon>Alphaproteobacteria</taxon>
        <taxon>Hyphomicrobiales</taxon>
        <taxon>Tepidamorphaceae</taxon>
        <taxon>Lutibaculum</taxon>
    </lineage>
</organism>